<name>A0A1B6G5N0_9HEMI</name>
<feature type="non-terminal residue" evidence="2">
    <location>
        <position position="187"/>
    </location>
</feature>
<evidence type="ECO:0000256" key="1">
    <source>
        <dbReference type="SAM" id="MobiDB-lite"/>
    </source>
</evidence>
<gene>
    <name evidence="2" type="ORF">g.45224</name>
</gene>
<feature type="compositionally biased region" description="Polar residues" evidence="1">
    <location>
        <begin position="119"/>
        <end position="167"/>
    </location>
</feature>
<sequence length="187" mass="19611">NKNAPKSAGCGDSTTAVVPTVSLNDTKHSDQIEIPCRVVAPKKKTVKMSYAQAAQNLSSKDEQQPQQQPDSDIPLAANGSAHQNLSVFSSKNSSIQGSIENSLNSIANSNVATDGAANSGGSMKNASANSKSYRKSTGPNSNRTQNGKKPQLQQAEKKSQITSSSAITKCPHGKQPESVSGTEEKNR</sequence>
<proteinExistence type="predicted"/>
<evidence type="ECO:0000313" key="2">
    <source>
        <dbReference type="EMBL" id="JAS57739.1"/>
    </source>
</evidence>
<feature type="region of interest" description="Disordered" evidence="1">
    <location>
        <begin position="50"/>
        <end position="81"/>
    </location>
</feature>
<organism evidence="2">
    <name type="scientific">Cuerna arida</name>
    <dbReference type="NCBI Taxonomy" id="1464854"/>
    <lineage>
        <taxon>Eukaryota</taxon>
        <taxon>Metazoa</taxon>
        <taxon>Ecdysozoa</taxon>
        <taxon>Arthropoda</taxon>
        <taxon>Hexapoda</taxon>
        <taxon>Insecta</taxon>
        <taxon>Pterygota</taxon>
        <taxon>Neoptera</taxon>
        <taxon>Paraneoptera</taxon>
        <taxon>Hemiptera</taxon>
        <taxon>Auchenorrhyncha</taxon>
        <taxon>Membracoidea</taxon>
        <taxon>Cicadellidae</taxon>
        <taxon>Cicadellinae</taxon>
        <taxon>Proconiini</taxon>
        <taxon>Cuerna</taxon>
    </lineage>
</organism>
<feature type="non-terminal residue" evidence="2">
    <location>
        <position position="1"/>
    </location>
</feature>
<protein>
    <submittedName>
        <fullName evidence="2">Uncharacterized protein</fullName>
    </submittedName>
</protein>
<reference evidence="2" key="1">
    <citation type="submission" date="2015-11" db="EMBL/GenBank/DDBJ databases">
        <title>De novo transcriptome assembly of four potential Pierce s Disease insect vectors from Arizona vineyards.</title>
        <authorList>
            <person name="Tassone E.E."/>
        </authorList>
    </citation>
    <scope>NUCLEOTIDE SEQUENCE</scope>
</reference>
<accession>A0A1B6G5N0</accession>
<dbReference type="AlphaFoldDB" id="A0A1B6G5N0"/>
<dbReference type="EMBL" id="GECZ01012030">
    <property type="protein sequence ID" value="JAS57739.1"/>
    <property type="molecule type" value="Transcribed_RNA"/>
</dbReference>
<feature type="region of interest" description="Disordered" evidence="1">
    <location>
        <begin position="111"/>
        <end position="187"/>
    </location>
</feature>